<keyword evidence="7 8" id="KW-0175">Coiled coil</keyword>
<feature type="region of interest" description="Disordered" evidence="9">
    <location>
        <begin position="315"/>
        <end position="339"/>
    </location>
</feature>
<dbReference type="PROSITE" id="PS50002">
    <property type="entry name" value="SH3"/>
    <property type="match status" value="1"/>
</dbReference>
<dbReference type="Gene3D" id="1.20.1270.60">
    <property type="entry name" value="Arfaptin homology (AH) domain/BAR domain"/>
    <property type="match status" value="1"/>
</dbReference>
<dbReference type="PANTHER" id="PTHR23065:SF7">
    <property type="entry name" value="NOSTRIN, ISOFORM H"/>
    <property type="match status" value="1"/>
</dbReference>
<name>A0A9P6WJY1_9ASCO</name>
<evidence type="ECO:0000256" key="8">
    <source>
        <dbReference type="SAM" id="Coils"/>
    </source>
</evidence>
<dbReference type="SMART" id="SM00326">
    <property type="entry name" value="SH3"/>
    <property type="match status" value="1"/>
</dbReference>
<evidence type="ECO:0000259" key="10">
    <source>
        <dbReference type="PROSITE" id="PS50002"/>
    </source>
</evidence>
<gene>
    <name evidence="12" type="ORF">C6P40_001292</name>
</gene>
<keyword evidence="3" id="KW-0963">Cytoplasm</keyword>
<comment type="subcellular location">
    <subcellularLocation>
        <location evidence="1">Cytoplasm</location>
        <location evidence="1">Cytoskeleton</location>
    </subcellularLocation>
</comment>
<dbReference type="Pfam" id="PF00611">
    <property type="entry name" value="FCH"/>
    <property type="match status" value="1"/>
</dbReference>
<dbReference type="InterPro" id="IPR036028">
    <property type="entry name" value="SH3-like_dom_sf"/>
</dbReference>
<accession>A0A9P6WJY1</accession>
<dbReference type="Proteomes" id="UP000697127">
    <property type="component" value="Unassembled WGS sequence"/>
</dbReference>
<dbReference type="InterPro" id="IPR001060">
    <property type="entry name" value="FCH_dom"/>
</dbReference>
<feature type="coiled-coil region" evidence="8">
    <location>
        <begin position="164"/>
        <end position="191"/>
    </location>
</feature>
<dbReference type="GO" id="GO:0120104">
    <property type="term" value="C:mitotic actomyosin contractile ring, proximal layer"/>
    <property type="evidence" value="ECO:0007669"/>
    <property type="project" value="TreeGrafter"/>
</dbReference>
<keyword evidence="2 6" id="KW-0728">SH3 domain</keyword>
<evidence type="ECO:0000256" key="6">
    <source>
        <dbReference type="PROSITE-ProRule" id="PRU00192"/>
    </source>
</evidence>
<sequence length="647" mass="75142">MTSVLETNGNLYAKSFWSVDQSAHDVLMLQNEKSTKTLNTLSTFYKECMHLENEYARKLSTLLNKLELPKHEYAGTLKTSLDVFQEQCMRISDSHSLQARRINDSLQQPLLELISDRKAREKAVEVKIKHAWMELLELKNKVDSKSIKYENIWSNMNSLKRTRMTLDNREAQKLEEKLKEMKNKMLIIREENYQLVNRYNDKLNSWLSLWWDTCNEWQISEENRIRFIKSNTWEFANIMSLFCVEEDQYAENMRISLQECSAKKDIEYFVSENSTGDNILAPLLFVDYAKNETRPLNEQTTRKFNVLEIPGIRNEITENAKSKQRKRNPPPPSNEETETAFSYIGKSKETFKELQEQAEKEVSQLKLITPEYNNSKSGSEPSTFKVMSDYSNPTTHTSISSHSYDESFEDKVMQYKKNQIDQNNLNVDNNVISAGFIGGRDNSESSKVISNPLRNALVTLKNSDKLRESMSPVKNDLSKKEKHNSFASIVKNTFNESPGEMFSRKFENRQIVTDVENSHSVDKTDKNEMDRIRNNNSLMIKNQKNTLLRASQRTVRNNSLKKSKSQMNLKDKHTNLSEFPSYSSEGYPVICYAKALYNYTAAIEEELSFKKRDVLLILHKQTDGWWFGENMNSGDSGLIPSNYLAEI</sequence>
<dbReference type="Gene3D" id="2.30.30.40">
    <property type="entry name" value="SH3 Domains"/>
    <property type="match status" value="1"/>
</dbReference>
<evidence type="ECO:0000313" key="13">
    <source>
        <dbReference type="Proteomes" id="UP000697127"/>
    </source>
</evidence>
<dbReference type="AlphaFoldDB" id="A0A9P6WJY1"/>
<feature type="domain" description="SH3" evidence="10">
    <location>
        <begin position="588"/>
        <end position="647"/>
    </location>
</feature>
<dbReference type="GO" id="GO:0009898">
    <property type="term" value="C:cytoplasmic side of plasma membrane"/>
    <property type="evidence" value="ECO:0007669"/>
    <property type="project" value="TreeGrafter"/>
</dbReference>
<evidence type="ECO:0000256" key="1">
    <source>
        <dbReference type="ARBA" id="ARBA00004245"/>
    </source>
</evidence>
<dbReference type="GO" id="GO:0005543">
    <property type="term" value="F:phospholipid binding"/>
    <property type="evidence" value="ECO:0007669"/>
    <property type="project" value="TreeGrafter"/>
</dbReference>
<dbReference type="OrthoDB" id="27823at2759"/>
<organism evidence="12 13">
    <name type="scientific">Pichia californica</name>
    <dbReference type="NCBI Taxonomy" id="460514"/>
    <lineage>
        <taxon>Eukaryota</taxon>
        <taxon>Fungi</taxon>
        <taxon>Dikarya</taxon>
        <taxon>Ascomycota</taxon>
        <taxon>Saccharomycotina</taxon>
        <taxon>Pichiomycetes</taxon>
        <taxon>Pichiales</taxon>
        <taxon>Pichiaceae</taxon>
        <taxon>Pichia</taxon>
    </lineage>
</organism>
<evidence type="ECO:0008006" key="14">
    <source>
        <dbReference type="Google" id="ProtNLM"/>
    </source>
</evidence>
<dbReference type="GO" id="GO:0030036">
    <property type="term" value="P:actin cytoskeleton organization"/>
    <property type="evidence" value="ECO:0007669"/>
    <property type="project" value="UniProtKB-ARBA"/>
</dbReference>
<dbReference type="PROSITE" id="PS51741">
    <property type="entry name" value="F_BAR"/>
    <property type="match status" value="1"/>
</dbReference>
<dbReference type="InterPro" id="IPR001452">
    <property type="entry name" value="SH3_domain"/>
</dbReference>
<evidence type="ECO:0000259" key="11">
    <source>
        <dbReference type="PROSITE" id="PS51741"/>
    </source>
</evidence>
<reference evidence="12" key="1">
    <citation type="submission" date="2020-11" db="EMBL/GenBank/DDBJ databases">
        <title>Kefir isolates.</title>
        <authorList>
            <person name="Marcisauskas S."/>
            <person name="Kim Y."/>
            <person name="Blasche S."/>
        </authorList>
    </citation>
    <scope>NUCLEOTIDE SEQUENCE</scope>
    <source>
        <strain evidence="12">Olga-1</strain>
    </source>
</reference>
<evidence type="ECO:0000313" key="12">
    <source>
        <dbReference type="EMBL" id="KAG0688199.1"/>
    </source>
</evidence>
<comment type="caution">
    <text evidence="12">The sequence shown here is derived from an EMBL/GenBank/DDBJ whole genome shotgun (WGS) entry which is preliminary data.</text>
</comment>
<keyword evidence="4" id="KW-0597">Phosphoprotein</keyword>
<dbReference type="SUPFAM" id="SSF50044">
    <property type="entry name" value="SH3-domain"/>
    <property type="match status" value="1"/>
</dbReference>
<proteinExistence type="predicted"/>
<dbReference type="InterPro" id="IPR027267">
    <property type="entry name" value="AH/BAR_dom_sf"/>
</dbReference>
<dbReference type="SUPFAM" id="SSF103657">
    <property type="entry name" value="BAR/IMD domain-like"/>
    <property type="match status" value="1"/>
</dbReference>
<dbReference type="EMBL" id="PUHW01000173">
    <property type="protein sequence ID" value="KAG0688199.1"/>
    <property type="molecule type" value="Genomic_DNA"/>
</dbReference>
<protein>
    <recommendedName>
        <fullName evidence="14">SH3 domain-containing protein</fullName>
    </recommendedName>
</protein>
<evidence type="ECO:0000256" key="7">
    <source>
        <dbReference type="PROSITE-ProRule" id="PRU01077"/>
    </source>
</evidence>
<dbReference type="SMART" id="SM00055">
    <property type="entry name" value="FCH"/>
    <property type="match status" value="1"/>
</dbReference>
<evidence type="ECO:0000256" key="9">
    <source>
        <dbReference type="SAM" id="MobiDB-lite"/>
    </source>
</evidence>
<dbReference type="CDD" id="cd00174">
    <property type="entry name" value="SH3"/>
    <property type="match status" value="1"/>
</dbReference>
<dbReference type="Pfam" id="PF00018">
    <property type="entry name" value="SH3_1"/>
    <property type="match status" value="1"/>
</dbReference>
<evidence type="ECO:0000256" key="3">
    <source>
        <dbReference type="ARBA" id="ARBA00022490"/>
    </source>
</evidence>
<feature type="domain" description="F-BAR" evidence="11">
    <location>
        <begin position="10"/>
        <end position="265"/>
    </location>
</feature>
<keyword evidence="13" id="KW-1185">Reference proteome</keyword>
<evidence type="ECO:0000256" key="5">
    <source>
        <dbReference type="ARBA" id="ARBA00023212"/>
    </source>
</evidence>
<evidence type="ECO:0000256" key="4">
    <source>
        <dbReference type="ARBA" id="ARBA00022553"/>
    </source>
</evidence>
<dbReference type="InterPro" id="IPR031160">
    <property type="entry name" value="F_BAR_dom"/>
</dbReference>
<dbReference type="PRINTS" id="PR00452">
    <property type="entry name" value="SH3DOMAIN"/>
</dbReference>
<dbReference type="PANTHER" id="PTHR23065">
    <property type="entry name" value="PROLINE-SERINE-THREONINE PHOSPHATASE INTERACTING PROTEIN 1"/>
    <property type="match status" value="1"/>
</dbReference>
<keyword evidence="5" id="KW-0206">Cytoskeleton</keyword>
<evidence type="ECO:0000256" key="2">
    <source>
        <dbReference type="ARBA" id="ARBA00022443"/>
    </source>
</evidence>